<reference evidence="2 3" key="1">
    <citation type="submission" date="2023-02" db="EMBL/GenBank/DDBJ databases">
        <title>LHISI_Scaffold_Assembly.</title>
        <authorList>
            <person name="Stuart O.P."/>
            <person name="Cleave R."/>
            <person name="Magrath M.J.L."/>
            <person name="Mikheyev A.S."/>
        </authorList>
    </citation>
    <scope>NUCLEOTIDE SEQUENCE [LARGE SCALE GENOMIC DNA]</scope>
    <source>
        <strain evidence="2">Daus_M_001</strain>
        <tissue evidence="2">Leg muscle</tissue>
    </source>
</reference>
<sequence length="148" mass="15953">MQIDLCLETTTKNLLLPGGSTAKQFTPKSQPTIVPRNTSHSDRPTNINNNTTTNSGNGASTGTQGREKREIPEETHRPTASSGTIPTYENPGVNQPEIEPGSPWWEASCLTYHHRVGIGKGAEPVMPLQLPPPLPLGELDSENSVFNA</sequence>
<comment type="caution">
    <text evidence="2">The sequence shown here is derived from an EMBL/GenBank/DDBJ whole genome shotgun (WGS) entry which is preliminary data.</text>
</comment>
<dbReference type="Proteomes" id="UP001159363">
    <property type="component" value="Chromosome 3"/>
</dbReference>
<feature type="non-terminal residue" evidence="2">
    <location>
        <position position="148"/>
    </location>
</feature>
<proteinExistence type="predicted"/>
<gene>
    <name evidence="2" type="ORF">PR048_007691</name>
</gene>
<feature type="compositionally biased region" description="Polar residues" evidence="1">
    <location>
        <begin position="78"/>
        <end position="87"/>
    </location>
</feature>
<dbReference type="EMBL" id="JARBHB010000003">
    <property type="protein sequence ID" value="KAJ8888204.1"/>
    <property type="molecule type" value="Genomic_DNA"/>
</dbReference>
<feature type="compositionally biased region" description="Low complexity" evidence="1">
    <location>
        <begin position="45"/>
        <end position="63"/>
    </location>
</feature>
<feature type="compositionally biased region" description="Basic and acidic residues" evidence="1">
    <location>
        <begin position="65"/>
        <end position="77"/>
    </location>
</feature>
<feature type="compositionally biased region" description="Polar residues" evidence="1">
    <location>
        <begin position="21"/>
        <end position="38"/>
    </location>
</feature>
<organism evidence="2 3">
    <name type="scientific">Dryococelus australis</name>
    <dbReference type="NCBI Taxonomy" id="614101"/>
    <lineage>
        <taxon>Eukaryota</taxon>
        <taxon>Metazoa</taxon>
        <taxon>Ecdysozoa</taxon>
        <taxon>Arthropoda</taxon>
        <taxon>Hexapoda</taxon>
        <taxon>Insecta</taxon>
        <taxon>Pterygota</taxon>
        <taxon>Neoptera</taxon>
        <taxon>Polyneoptera</taxon>
        <taxon>Phasmatodea</taxon>
        <taxon>Verophasmatodea</taxon>
        <taxon>Anareolatae</taxon>
        <taxon>Phasmatidae</taxon>
        <taxon>Eurycanthinae</taxon>
        <taxon>Dryococelus</taxon>
    </lineage>
</organism>
<evidence type="ECO:0000313" key="3">
    <source>
        <dbReference type="Proteomes" id="UP001159363"/>
    </source>
</evidence>
<evidence type="ECO:0000256" key="1">
    <source>
        <dbReference type="SAM" id="MobiDB-lite"/>
    </source>
</evidence>
<evidence type="ECO:0000313" key="2">
    <source>
        <dbReference type="EMBL" id="KAJ8888204.1"/>
    </source>
</evidence>
<protein>
    <submittedName>
        <fullName evidence="2">Uncharacterized protein</fullName>
    </submittedName>
</protein>
<name>A0ABQ9HVU3_9NEOP</name>
<accession>A0ABQ9HVU3</accession>
<keyword evidence="3" id="KW-1185">Reference proteome</keyword>
<feature type="region of interest" description="Disordered" evidence="1">
    <location>
        <begin position="18"/>
        <end position="100"/>
    </location>
</feature>